<sequence>MDALRRRTRRMFAFRKAVLALDTDPARLNRRFSAVGAESGPTGAAAYRDMVLGSPDLSTTASAVVLPPEAFGAAAATSDRLGTAPAATGARSRGLLDRLRAAGVLVGVRADTGAEPLSSDREERITSGLDGLADRLRRLQALGATFAVWSMSSGSAIDYGALRTLTVNSQAAARFAYTCQTVGVVPVVRVGTRMRDGTPAQRSAARAAALLSVCGHLEDIEVDLPSVVISTEAEYVAGTDPVTGGPLVALPGRLGGVALTAGDASLHTAAAAVGAVREADPPWPVTFYLGREVTRPALLAWRGRGGSVRAGQQALRDGLATACSSLGARPLAAVPGS</sequence>
<evidence type="ECO:0000256" key="3">
    <source>
        <dbReference type="ARBA" id="ARBA00013068"/>
    </source>
</evidence>
<dbReference type="PANTHER" id="PTHR11627">
    <property type="entry name" value="FRUCTOSE-BISPHOSPHATE ALDOLASE"/>
    <property type="match status" value="1"/>
</dbReference>
<evidence type="ECO:0000313" key="8">
    <source>
        <dbReference type="Proteomes" id="UP001597182"/>
    </source>
</evidence>
<gene>
    <name evidence="7" type="ORF">ACFQ34_05880</name>
</gene>
<keyword evidence="5 7" id="KW-0456">Lyase</keyword>
<dbReference type="InterPro" id="IPR000741">
    <property type="entry name" value="FBA_I"/>
</dbReference>
<dbReference type="SUPFAM" id="SSF51569">
    <property type="entry name" value="Aldolase"/>
    <property type="match status" value="1"/>
</dbReference>
<dbReference type="EC" id="4.1.2.13" evidence="3"/>
<evidence type="ECO:0000256" key="6">
    <source>
        <dbReference type="ARBA" id="ARBA00029799"/>
    </source>
</evidence>
<evidence type="ECO:0000256" key="2">
    <source>
        <dbReference type="ARBA" id="ARBA00010387"/>
    </source>
</evidence>
<reference evidence="8" key="1">
    <citation type="journal article" date="2019" name="Int. J. Syst. Evol. Microbiol.">
        <title>The Global Catalogue of Microorganisms (GCM) 10K type strain sequencing project: providing services to taxonomists for standard genome sequencing and annotation.</title>
        <authorList>
            <consortium name="The Broad Institute Genomics Platform"/>
            <consortium name="The Broad Institute Genome Sequencing Center for Infectious Disease"/>
            <person name="Wu L."/>
            <person name="Ma J."/>
        </authorList>
    </citation>
    <scope>NUCLEOTIDE SEQUENCE [LARGE SCALE GENOMIC DNA]</scope>
    <source>
        <strain evidence="8">CCUG 49018</strain>
    </source>
</reference>
<accession>A0ABW3VCD3</accession>
<comment type="pathway">
    <text evidence="1">Carbohydrate degradation; glycolysis; D-glyceraldehyde 3-phosphate and glycerone phosphate from D-glucose: step 4/4.</text>
</comment>
<evidence type="ECO:0000256" key="5">
    <source>
        <dbReference type="ARBA" id="ARBA00023239"/>
    </source>
</evidence>
<dbReference type="InterPro" id="IPR013785">
    <property type="entry name" value="Aldolase_TIM"/>
</dbReference>
<comment type="caution">
    <text evidence="7">The sequence shown here is derived from an EMBL/GenBank/DDBJ whole genome shotgun (WGS) entry which is preliminary data.</text>
</comment>
<dbReference type="RefSeq" id="WP_013678228.1">
    <property type="nucleotide sequence ID" value="NZ_BAABKS010000067.1"/>
</dbReference>
<dbReference type="Pfam" id="PF00274">
    <property type="entry name" value="Glycolytic"/>
    <property type="match status" value="1"/>
</dbReference>
<name>A0ABW3VCD3_9PSEU</name>
<dbReference type="GO" id="GO:0004332">
    <property type="term" value="F:fructose-bisphosphate aldolase activity"/>
    <property type="evidence" value="ECO:0007669"/>
    <property type="project" value="UniProtKB-EC"/>
</dbReference>
<dbReference type="Gene3D" id="3.20.20.70">
    <property type="entry name" value="Aldolase class I"/>
    <property type="match status" value="1"/>
</dbReference>
<keyword evidence="8" id="KW-1185">Reference proteome</keyword>
<evidence type="ECO:0000256" key="4">
    <source>
        <dbReference type="ARBA" id="ARBA00023152"/>
    </source>
</evidence>
<evidence type="ECO:0000313" key="7">
    <source>
        <dbReference type="EMBL" id="MFD1232807.1"/>
    </source>
</evidence>
<comment type="similarity">
    <text evidence="2">Belongs to the class I fructose-bisphosphate aldolase family.</text>
</comment>
<dbReference type="Proteomes" id="UP001597182">
    <property type="component" value="Unassembled WGS sequence"/>
</dbReference>
<organism evidence="7 8">
    <name type="scientific">Pseudonocardia benzenivorans</name>
    <dbReference type="NCBI Taxonomy" id="228005"/>
    <lineage>
        <taxon>Bacteria</taxon>
        <taxon>Bacillati</taxon>
        <taxon>Actinomycetota</taxon>
        <taxon>Actinomycetes</taxon>
        <taxon>Pseudonocardiales</taxon>
        <taxon>Pseudonocardiaceae</taxon>
        <taxon>Pseudonocardia</taxon>
    </lineage>
</organism>
<proteinExistence type="inferred from homology"/>
<protein>
    <recommendedName>
        <fullName evidence="3">fructose-bisphosphate aldolase</fullName>
        <ecNumber evidence="3">4.1.2.13</ecNumber>
    </recommendedName>
    <alternativeName>
        <fullName evidence="6">Fructose-bisphosphate aldolase class I</fullName>
    </alternativeName>
</protein>
<dbReference type="EMBL" id="JBHTMB010000040">
    <property type="protein sequence ID" value="MFD1232807.1"/>
    <property type="molecule type" value="Genomic_DNA"/>
</dbReference>
<keyword evidence="4" id="KW-0324">Glycolysis</keyword>
<evidence type="ECO:0000256" key="1">
    <source>
        <dbReference type="ARBA" id="ARBA00004714"/>
    </source>
</evidence>